<organism evidence="2 3">
    <name type="scientific">Pseudozyma hubeiensis (strain SY62)</name>
    <name type="common">Yeast</name>
    <dbReference type="NCBI Taxonomy" id="1305764"/>
    <lineage>
        <taxon>Eukaryota</taxon>
        <taxon>Fungi</taxon>
        <taxon>Dikarya</taxon>
        <taxon>Basidiomycota</taxon>
        <taxon>Ustilaginomycotina</taxon>
        <taxon>Ustilaginomycetes</taxon>
        <taxon>Ustilaginales</taxon>
        <taxon>Ustilaginaceae</taxon>
        <taxon>Pseudozyma</taxon>
    </lineage>
</organism>
<evidence type="ECO:0000313" key="3">
    <source>
        <dbReference type="Proteomes" id="UP000014071"/>
    </source>
</evidence>
<proteinExistence type="predicted"/>
<dbReference type="RefSeq" id="XP_012191120.1">
    <property type="nucleotide sequence ID" value="XM_012335730.1"/>
</dbReference>
<feature type="region of interest" description="Disordered" evidence="1">
    <location>
        <begin position="19"/>
        <end position="40"/>
    </location>
</feature>
<feature type="region of interest" description="Disordered" evidence="1">
    <location>
        <begin position="112"/>
        <end position="137"/>
    </location>
</feature>
<feature type="compositionally biased region" description="Basic and acidic residues" evidence="1">
    <location>
        <begin position="24"/>
        <end position="34"/>
    </location>
</feature>
<evidence type="ECO:0000313" key="2">
    <source>
        <dbReference type="EMBL" id="GAC97533.1"/>
    </source>
</evidence>
<name>R9P805_PSEHS</name>
<keyword evidence="2" id="KW-0648">Protein biosynthesis</keyword>
<dbReference type="GO" id="GO:0003746">
    <property type="term" value="F:translation elongation factor activity"/>
    <property type="evidence" value="ECO:0007669"/>
    <property type="project" value="UniProtKB-KW"/>
</dbReference>
<keyword evidence="3" id="KW-1185">Reference proteome</keyword>
<dbReference type="GeneID" id="24110399"/>
<keyword evidence="2" id="KW-0251">Elongation factor</keyword>
<dbReference type="HOGENOM" id="CLU_1866016_0_0_1"/>
<gene>
    <name evidence="2" type="ORF">PHSY_005119</name>
</gene>
<reference evidence="3" key="1">
    <citation type="journal article" date="2013" name="Genome Announc.">
        <title>Draft genome sequence of the basidiomycetous yeast-like fungus Pseudozyma hubeiensis SY62, which produces an abundant amount of the biosurfactant mannosylerythritol lipids.</title>
        <authorList>
            <person name="Konishi M."/>
            <person name="Hatada Y."/>
            <person name="Horiuchi J."/>
        </authorList>
    </citation>
    <scope>NUCLEOTIDE SEQUENCE [LARGE SCALE GENOMIC DNA]</scope>
    <source>
        <strain evidence="3">SY62</strain>
    </source>
</reference>
<protein>
    <submittedName>
        <fullName evidence="2">Translation elongation factor</fullName>
    </submittedName>
</protein>
<evidence type="ECO:0000256" key="1">
    <source>
        <dbReference type="SAM" id="MobiDB-lite"/>
    </source>
</evidence>
<dbReference type="EMBL" id="DF238810">
    <property type="protein sequence ID" value="GAC97533.1"/>
    <property type="molecule type" value="Genomic_DNA"/>
</dbReference>
<sequence length="137" mass="15236">MQKIGRGCAKSLQPCSLTTSANQKADEQSFKSDDDTSSEGLVEDKSLILRTIRQKGKGRLALPSSLSCDSHLIFRLAASSFVTSDRAFDSTSSKRPAAFIRRLVRFNTEHLDPPRTWRRPESPRSSKHLESTNILTA</sequence>
<dbReference type="AlphaFoldDB" id="R9P805"/>
<accession>R9P805</accession>
<dbReference type="Proteomes" id="UP000014071">
    <property type="component" value="Unassembled WGS sequence"/>
</dbReference>
<feature type="compositionally biased region" description="Basic and acidic residues" evidence="1">
    <location>
        <begin position="112"/>
        <end position="130"/>
    </location>
</feature>